<feature type="compositionally biased region" description="Gly residues" evidence="1">
    <location>
        <begin position="410"/>
        <end position="421"/>
    </location>
</feature>
<dbReference type="InterPro" id="IPR049304">
    <property type="entry name" value="Gly_rich_dom"/>
</dbReference>
<dbReference type="EMBL" id="BJXA01000015">
    <property type="protein sequence ID" value="GEM38383.1"/>
    <property type="molecule type" value="Genomic_DNA"/>
</dbReference>
<evidence type="ECO:0000259" key="2">
    <source>
        <dbReference type="Pfam" id="PF21722"/>
    </source>
</evidence>
<feature type="compositionally biased region" description="Polar residues" evidence="1">
    <location>
        <begin position="199"/>
        <end position="208"/>
    </location>
</feature>
<feature type="compositionally biased region" description="Gly residues" evidence="1">
    <location>
        <begin position="384"/>
        <end position="394"/>
    </location>
</feature>
<proteinExistence type="predicted"/>
<organism evidence="3 4">
    <name type="scientific">Nocardia ninae NBRC 108245</name>
    <dbReference type="NCBI Taxonomy" id="1210091"/>
    <lineage>
        <taxon>Bacteria</taxon>
        <taxon>Bacillati</taxon>
        <taxon>Actinomycetota</taxon>
        <taxon>Actinomycetes</taxon>
        <taxon>Mycobacteriales</taxon>
        <taxon>Nocardiaceae</taxon>
        <taxon>Nocardia</taxon>
    </lineage>
</organism>
<evidence type="ECO:0000313" key="3">
    <source>
        <dbReference type="EMBL" id="GEM38383.1"/>
    </source>
</evidence>
<feature type="compositionally biased region" description="Low complexity" evidence="1">
    <location>
        <begin position="170"/>
        <end position="179"/>
    </location>
</feature>
<feature type="region of interest" description="Disordered" evidence="1">
    <location>
        <begin position="350"/>
        <end position="442"/>
    </location>
</feature>
<protein>
    <recommendedName>
        <fullName evidence="2">Glycine-rich domain-containing protein</fullName>
    </recommendedName>
</protein>
<reference evidence="3 4" key="1">
    <citation type="submission" date="2019-07" db="EMBL/GenBank/DDBJ databases">
        <title>Whole genome shotgun sequence of Nocardia ninae NBRC 108245.</title>
        <authorList>
            <person name="Hosoyama A."/>
            <person name="Uohara A."/>
            <person name="Ohji S."/>
            <person name="Ichikawa N."/>
        </authorList>
    </citation>
    <scope>NUCLEOTIDE SEQUENCE [LARGE SCALE GENOMIC DNA]</scope>
    <source>
        <strain evidence="3 4">NBRC 108245</strain>
    </source>
</reference>
<evidence type="ECO:0000313" key="4">
    <source>
        <dbReference type="Proteomes" id="UP000321424"/>
    </source>
</evidence>
<feature type="region of interest" description="Disordered" evidence="1">
    <location>
        <begin position="485"/>
        <end position="517"/>
    </location>
</feature>
<gene>
    <name evidence="3" type="ORF">NN4_29020</name>
</gene>
<accession>A0A511MCJ6</accession>
<dbReference type="Proteomes" id="UP000321424">
    <property type="component" value="Unassembled WGS sequence"/>
</dbReference>
<evidence type="ECO:0000256" key="1">
    <source>
        <dbReference type="SAM" id="MobiDB-lite"/>
    </source>
</evidence>
<name>A0A511MCJ6_9NOCA</name>
<dbReference type="Pfam" id="PF21722">
    <property type="entry name" value="Gly_rich_2"/>
    <property type="match status" value="1"/>
</dbReference>
<comment type="caution">
    <text evidence="3">The sequence shown here is derived from an EMBL/GenBank/DDBJ whole genome shotgun (WGS) entry which is preliminary data.</text>
</comment>
<dbReference type="AlphaFoldDB" id="A0A511MCJ6"/>
<feature type="compositionally biased region" description="Gly residues" evidence="1">
    <location>
        <begin position="485"/>
        <end position="497"/>
    </location>
</feature>
<sequence>MLGENRGSSGRVGWAWLGVLAMGGALLPLGVPGTAAAAADCPTEGTSAVCETPGNFGYTVPRGVNEILITVIGAGGAESSDGFGGGAGAAFTCSVSGLRAGTVLDVTVPAGGKQSAEPSTSGGGSASVRSTADGVDVTASGGGGGRSYTDDDSADQDGTAGETGTGGSPGTSPTCTATGSGLTATLGAVATSTAGHSASPDTESTGGTITPDGFAPQCPPLAGFGGASADPYLLHSLFPDKDPRAGQDGCVVITPGAACEVTGDTTACATPGPTQYTVPAGKTSLAITTIGAGAGGGGGGIGGAASRGLDGSDGANGQGGAGGGAGAAITCTITGLHAGTVLDLTVPQGGAGGASSNSGSGEGGFGGQEATAVYGPGEVSVLSPGGGGGGGGYTGRSIAPGRDGTSGSPDGQGGGTPGTGGTATQESVGGGPGTSPTCTATGDGLTATPTVYSSAAGTASDALTAGTGGTIAAPDAVTTACGTNGTGGTGGSGGKGGTTSDIYGKSGSHSESGKPGCIMIVAS</sequence>
<feature type="domain" description="Glycine-rich" evidence="2">
    <location>
        <begin position="52"/>
        <end position="207"/>
    </location>
</feature>
<keyword evidence="4" id="KW-1185">Reference proteome</keyword>
<feature type="region of interest" description="Disordered" evidence="1">
    <location>
        <begin position="110"/>
        <end position="179"/>
    </location>
</feature>
<feature type="region of interest" description="Disordered" evidence="1">
    <location>
        <begin position="192"/>
        <end position="222"/>
    </location>
</feature>